<reference evidence="3" key="1">
    <citation type="journal article" date="2019" name="Int. J. Syst. Evol. Microbiol.">
        <title>The Global Catalogue of Microorganisms (GCM) 10K type strain sequencing project: providing services to taxonomists for standard genome sequencing and annotation.</title>
        <authorList>
            <consortium name="The Broad Institute Genomics Platform"/>
            <consortium name="The Broad Institute Genome Sequencing Center for Infectious Disease"/>
            <person name="Wu L."/>
            <person name="Ma J."/>
        </authorList>
    </citation>
    <scope>NUCLEOTIDE SEQUENCE [LARGE SCALE GENOMIC DNA]</scope>
    <source>
        <strain evidence="3">CCUG 71848</strain>
    </source>
</reference>
<evidence type="ECO:0000313" key="3">
    <source>
        <dbReference type="Proteomes" id="UP001597156"/>
    </source>
</evidence>
<evidence type="ECO:0000313" key="2">
    <source>
        <dbReference type="EMBL" id="MFD1125686.1"/>
    </source>
</evidence>
<feature type="transmembrane region" description="Helical" evidence="1">
    <location>
        <begin position="40"/>
        <end position="59"/>
    </location>
</feature>
<keyword evidence="1" id="KW-0472">Membrane</keyword>
<dbReference type="RefSeq" id="WP_121977071.1">
    <property type="nucleotide sequence ID" value="NZ_JBHTLH010000036.1"/>
</dbReference>
<dbReference type="EMBL" id="JBHTLH010000036">
    <property type="protein sequence ID" value="MFD1125686.1"/>
    <property type="molecule type" value="Genomic_DNA"/>
</dbReference>
<keyword evidence="1" id="KW-0812">Transmembrane</keyword>
<keyword evidence="3" id="KW-1185">Reference proteome</keyword>
<comment type="caution">
    <text evidence="2">The sequence shown here is derived from an EMBL/GenBank/DDBJ whole genome shotgun (WGS) entry which is preliminary data.</text>
</comment>
<protein>
    <submittedName>
        <fullName evidence="2">Uncharacterized protein</fullName>
    </submittedName>
</protein>
<sequence>MDGTKKGYRFYKTFDFWLGLYMIVANLPGVIQVSHFNITFLLDLIGLVLGISLIGYPFLKKKGR</sequence>
<gene>
    <name evidence="2" type="ORF">ACFQ22_10030</name>
</gene>
<evidence type="ECO:0000256" key="1">
    <source>
        <dbReference type="SAM" id="Phobius"/>
    </source>
</evidence>
<dbReference type="Proteomes" id="UP001597156">
    <property type="component" value="Unassembled WGS sequence"/>
</dbReference>
<proteinExistence type="predicted"/>
<name>A0ABW3PQC0_9LACO</name>
<organism evidence="2 3">
    <name type="scientific">Lentilactobacillus raoultii</name>
    <dbReference type="NCBI Taxonomy" id="1987503"/>
    <lineage>
        <taxon>Bacteria</taxon>
        <taxon>Bacillati</taxon>
        <taxon>Bacillota</taxon>
        <taxon>Bacilli</taxon>
        <taxon>Lactobacillales</taxon>
        <taxon>Lactobacillaceae</taxon>
        <taxon>Lentilactobacillus</taxon>
    </lineage>
</organism>
<feature type="transmembrane region" description="Helical" evidence="1">
    <location>
        <begin position="14"/>
        <end position="34"/>
    </location>
</feature>
<keyword evidence="1" id="KW-1133">Transmembrane helix</keyword>
<accession>A0ABW3PQC0</accession>